<evidence type="ECO:0000313" key="6">
    <source>
        <dbReference type="EMBL" id="VYT27700.1"/>
    </source>
</evidence>
<reference evidence="5 7" key="1">
    <citation type="submission" date="2015-09" db="EMBL/GenBank/DDBJ databases">
        <authorList>
            <consortium name="Pathogen Informatics"/>
        </authorList>
    </citation>
    <scope>NUCLEOTIDE SEQUENCE [LARGE SCALE GENOMIC DNA]</scope>
    <source>
        <strain evidence="5 7">2789STDY5834846</strain>
    </source>
</reference>
<dbReference type="Gene3D" id="1.10.10.60">
    <property type="entry name" value="Homeodomain-like"/>
    <property type="match status" value="1"/>
</dbReference>
<accession>A0A174JU25</accession>
<evidence type="ECO:0000256" key="2">
    <source>
        <dbReference type="ARBA" id="ARBA00023125"/>
    </source>
</evidence>
<dbReference type="SUPFAM" id="SSF46689">
    <property type="entry name" value="Homeodomain-like"/>
    <property type="match status" value="1"/>
</dbReference>
<dbReference type="AlphaFoldDB" id="A0A174JU25"/>
<evidence type="ECO:0000313" key="7">
    <source>
        <dbReference type="Proteomes" id="UP000095606"/>
    </source>
</evidence>
<evidence type="ECO:0000259" key="4">
    <source>
        <dbReference type="PROSITE" id="PS01124"/>
    </source>
</evidence>
<dbReference type="GO" id="GO:0003700">
    <property type="term" value="F:DNA-binding transcription factor activity"/>
    <property type="evidence" value="ECO:0007669"/>
    <property type="project" value="InterPro"/>
</dbReference>
<evidence type="ECO:0000256" key="1">
    <source>
        <dbReference type="ARBA" id="ARBA00023015"/>
    </source>
</evidence>
<dbReference type="PROSITE" id="PS01124">
    <property type="entry name" value="HTH_ARAC_FAMILY_2"/>
    <property type="match status" value="1"/>
</dbReference>
<proteinExistence type="predicted"/>
<protein>
    <submittedName>
        <fullName evidence="6">Exoenzyme S synthesis regulatory protein ExsA</fullName>
    </submittedName>
    <submittedName>
        <fullName evidence="5">Transcriptional regulator</fullName>
    </submittedName>
</protein>
<name>A0A174JU25_9BACE</name>
<gene>
    <name evidence="6" type="primary">exsA_2</name>
    <name evidence="6" type="ORF">BFLFYP10_02126</name>
    <name evidence="5" type="ORF">ERS852461_01637</name>
</gene>
<feature type="domain" description="HTH araC/xylS-type" evidence="4">
    <location>
        <begin position="185"/>
        <end position="283"/>
    </location>
</feature>
<dbReference type="InterPro" id="IPR018060">
    <property type="entry name" value="HTH_AraC"/>
</dbReference>
<dbReference type="Pfam" id="PF12833">
    <property type="entry name" value="HTH_18"/>
    <property type="match status" value="1"/>
</dbReference>
<keyword evidence="1" id="KW-0805">Transcription regulation</keyword>
<sequence length="295" mass="34260">MIELMSKDSLCIQQKDCAGCPKATEGILIHRHMLRGQHIPKDKCTQNCMLFIIKGELLVNSDEYPGTTLHDKQFILQAIGSKHEALALTDTEYIVFWFNELPLLCEDRYREIIDQAEAPLAYTPLVMDHRLLNLVTDMAAYLDEPVPPCNKFINLKCQELVYLITNYYPLPQLKSFFHPISSYTESFHYFVMQNYTKVKNVEEFAHLGGYTTTTFRRLFRNFYGIPVYEWILEKKREGILEDLQHSKLRITEICNRYGFDSLSHLAHFCKDSFGDTPRALRKKAANGEKIGKITD</sequence>
<dbReference type="GO" id="GO:0043565">
    <property type="term" value="F:sequence-specific DNA binding"/>
    <property type="evidence" value="ECO:0007669"/>
    <property type="project" value="InterPro"/>
</dbReference>
<keyword evidence="2" id="KW-0238">DNA-binding</keyword>
<dbReference type="InterPro" id="IPR050959">
    <property type="entry name" value="MarA-like"/>
</dbReference>
<organism evidence="5 7">
    <name type="scientific">Bacteroides faecis</name>
    <dbReference type="NCBI Taxonomy" id="674529"/>
    <lineage>
        <taxon>Bacteria</taxon>
        <taxon>Pseudomonadati</taxon>
        <taxon>Bacteroidota</taxon>
        <taxon>Bacteroidia</taxon>
        <taxon>Bacteroidales</taxon>
        <taxon>Bacteroidaceae</taxon>
        <taxon>Bacteroides</taxon>
    </lineage>
</organism>
<reference evidence="6" key="2">
    <citation type="submission" date="2019-11" db="EMBL/GenBank/DDBJ databases">
        <authorList>
            <person name="Feng L."/>
        </authorList>
    </citation>
    <scope>NUCLEOTIDE SEQUENCE</scope>
    <source>
        <strain evidence="6">BfaecisLFYP10</strain>
    </source>
</reference>
<dbReference type="Proteomes" id="UP000095606">
    <property type="component" value="Unassembled WGS sequence"/>
</dbReference>
<dbReference type="InterPro" id="IPR009057">
    <property type="entry name" value="Homeodomain-like_sf"/>
</dbReference>
<evidence type="ECO:0000313" key="5">
    <source>
        <dbReference type="EMBL" id="CUP00665.1"/>
    </source>
</evidence>
<keyword evidence="3" id="KW-0804">Transcription</keyword>
<dbReference type="EMBL" id="CZAE01000006">
    <property type="protein sequence ID" value="CUP00665.1"/>
    <property type="molecule type" value="Genomic_DNA"/>
</dbReference>
<accession>A0A6N2VCQ7</accession>
<dbReference type="SMART" id="SM00342">
    <property type="entry name" value="HTH_ARAC"/>
    <property type="match status" value="1"/>
</dbReference>
<dbReference type="PANTHER" id="PTHR47504:SF5">
    <property type="entry name" value="RIGHT ORIGIN-BINDING PROTEIN"/>
    <property type="match status" value="1"/>
</dbReference>
<evidence type="ECO:0000256" key="3">
    <source>
        <dbReference type="ARBA" id="ARBA00023163"/>
    </source>
</evidence>
<dbReference type="EMBL" id="CACRSZ010000053">
    <property type="protein sequence ID" value="VYT27700.1"/>
    <property type="molecule type" value="Genomic_DNA"/>
</dbReference>
<dbReference type="PANTHER" id="PTHR47504">
    <property type="entry name" value="RIGHT ORIGIN-BINDING PROTEIN"/>
    <property type="match status" value="1"/>
</dbReference>